<proteinExistence type="predicted"/>
<dbReference type="OrthoDB" id="5938032at2759"/>
<accession>A0A0V1GSU3</accession>
<sequence length="107" mass="12176">MQRYGELAYLISCYTRISQPETENGMNYKTLALYWTFLSIEMENSTVKIIESLVDDTMELFSTLDRSLSNMVKMSQSERHSLAKAASSNSLPVVQELIALQSACRPR</sequence>
<name>A0A0V1GSU3_9BILA</name>
<evidence type="ECO:0000313" key="2">
    <source>
        <dbReference type="Proteomes" id="UP000055024"/>
    </source>
</evidence>
<organism evidence="1 2">
    <name type="scientific">Trichinella zimbabwensis</name>
    <dbReference type="NCBI Taxonomy" id="268475"/>
    <lineage>
        <taxon>Eukaryota</taxon>
        <taxon>Metazoa</taxon>
        <taxon>Ecdysozoa</taxon>
        <taxon>Nematoda</taxon>
        <taxon>Enoplea</taxon>
        <taxon>Dorylaimia</taxon>
        <taxon>Trichinellida</taxon>
        <taxon>Trichinellidae</taxon>
        <taxon>Trichinella</taxon>
    </lineage>
</organism>
<protein>
    <submittedName>
        <fullName evidence="1">Uncharacterized protein</fullName>
    </submittedName>
</protein>
<gene>
    <name evidence="1" type="ORF">T11_17944</name>
</gene>
<keyword evidence="2" id="KW-1185">Reference proteome</keyword>
<dbReference type="Proteomes" id="UP000055024">
    <property type="component" value="Unassembled WGS sequence"/>
</dbReference>
<comment type="caution">
    <text evidence="1">The sequence shown here is derived from an EMBL/GenBank/DDBJ whole genome shotgun (WGS) entry which is preliminary data.</text>
</comment>
<evidence type="ECO:0000313" key="1">
    <source>
        <dbReference type="EMBL" id="KRZ01383.1"/>
    </source>
</evidence>
<dbReference type="AlphaFoldDB" id="A0A0V1GSU3"/>
<reference evidence="1 2" key="1">
    <citation type="submission" date="2015-01" db="EMBL/GenBank/DDBJ databases">
        <title>Evolution of Trichinella species and genotypes.</title>
        <authorList>
            <person name="Korhonen P.K."/>
            <person name="Edoardo P."/>
            <person name="Giuseppe L.R."/>
            <person name="Gasser R.B."/>
        </authorList>
    </citation>
    <scope>NUCLEOTIDE SEQUENCE [LARGE SCALE GENOMIC DNA]</scope>
    <source>
        <strain evidence="1">ISS1029</strain>
    </source>
</reference>
<dbReference type="EMBL" id="JYDP01000294">
    <property type="protein sequence ID" value="KRZ01383.1"/>
    <property type="molecule type" value="Genomic_DNA"/>
</dbReference>